<protein>
    <submittedName>
        <fullName evidence="1">N-acetylglucosamine-6-phosphate deacetylase</fullName>
    </submittedName>
</protein>
<evidence type="ECO:0000313" key="2">
    <source>
        <dbReference type="Proteomes" id="UP001552502"/>
    </source>
</evidence>
<keyword evidence="2" id="KW-1185">Reference proteome</keyword>
<dbReference type="EMBL" id="JBEGIE010000049">
    <property type="protein sequence ID" value="MEV4912976.1"/>
    <property type="molecule type" value="Genomic_DNA"/>
</dbReference>
<gene>
    <name evidence="1" type="ORF">MRBLBA1_003847</name>
</gene>
<name>A0ABV3IFM2_9BACI</name>
<organism evidence="1 2">
    <name type="scientific">Bacillus proteolyticus</name>
    <dbReference type="NCBI Taxonomy" id="2026192"/>
    <lineage>
        <taxon>Bacteria</taxon>
        <taxon>Bacillati</taxon>
        <taxon>Bacillota</taxon>
        <taxon>Bacilli</taxon>
        <taxon>Bacillales</taxon>
        <taxon>Bacillaceae</taxon>
        <taxon>Bacillus</taxon>
        <taxon>Bacillus cereus group</taxon>
    </lineage>
</organism>
<comment type="caution">
    <text evidence="1">The sequence shown here is derived from an EMBL/GenBank/DDBJ whole genome shotgun (WGS) entry which is preliminary data.</text>
</comment>
<dbReference type="InterPro" id="IPR032466">
    <property type="entry name" value="Metal_Hydrolase"/>
</dbReference>
<dbReference type="Proteomes" id="UP001552502">
    <property type="component" value="Unassembled WGS sequence"/>
</dbReference>
<proteinExistence type="predicted"/>
<accession>A0ABV3IFM2</accession>
<sequence length="370" mass="42023">MEQSNLSINIREIYKNNPIEFHCHGISNFDFSELNINDLVKIDNVLKQEKINCLLTLFLPQSKLDFFVEYMNKFHEMKSLGKLNNIIGISLEGPLLSSVGGTPKTGNWRPNHKDWNKIFQCGRLGLKYVVLAPDIHLASPPYSTKEYPQVEWIVEGLLSNNISVALGHFQKSNPQASAESIERVVAIARKLKKEKYGGAILIDHFLNDMPQLIKHAWRGKDEQTKRISDLFALQMESWTLNNLDSKIGIVPATILRYAYEGDITICLNFDGEHVDLEISKRIVELIGDDSIIAMTDRANIENLCGQKLFLKDKESLLYQSHDVVAAGTSNIDLQINNMLEMGISVESAWKMAYENPLRALNSYEKMIIKN</sequence>
<dbReference type="SUPFAM" id="SSF51556">
    <property type="entry name" value="Metallo-dependent hydrolases"/>
    <property type="match status" value="1"/>
</dbReference>
<dbReference type="RefSeq" id="WP_199640543.1">
    <property type="nucleotide sequence ID" value="NZ_JBEGIE010000049.1"/>
</dbReference>
<evidence type="ECO:0000313" key="1">
    <source>
        <dbReference type="EMBL" id="MEV4912976.1"/>
    </source>
</evidence>
<dbReference type="Gene3D" id="3.20.20.140">
    <property type="entry name" value="Metal-dependent hydrolases"/>
    <property type="match status" value="1"/>
</dbReference>
<reference evidence="1 2" key="1">
    <citation type="journal article" date="2023" name="Proc. Natl. Acad. Sci. U.S.A.">
        <title>Bacterial tolerance to host-exuded specialized metabolites structures the maize root microbiome.</title>
        <authorList>
            <person name="Thoenen L."/>
            <person name="Giroud C."/>
            <person name="Kreuzer M."/>
            <person name="Waelchli J."/>
            <person name="Gfeller V."/>
            <person name="Deslandes-Herold G."/>
            <person name="Mateo P."/>
            <person name="Robert C.A.M."/>
            <person name="Ahrens C.H."/>
            <person name="Rubio-Somoza I."/>
            <person name="Bruggmann R."/>
            <person name="Erb M."/>
            <person name="Schlaeppi K."/>
        </authorList>
    </citation>
    <scope>NUCLEOTIDE SEQUENCE [LARGE SCALE GENOMIC DNA]</scope>
    <source>
        <strain evidence="1 2">LBA1-1-1.1</strain>
    </source>
</reference>